<dbReference type="EMBL" id="MU273474">
    <property type="protein sequence ID" value="KAI0036246.1"/>
    <property type="molecule type" value="Genomic_DNA"/>
</dbReference>
<sequence>PSRFPAGNLAVGYQIEGLPAVDGRLPSIWDSFNHTLGKSKDGPTGSIATELYVRWKEDIVLLRAYGVKAYRFSEILVRIIPHLEGIHVKRLV</sequence>
<comment type="caution">
    <text evidence="1">The sequence shown here is derived from an EMBL/GenBank/DDBJ whole genome shotgun (WGS) entry which is preliminary data.</text>
</comment>
<name>A0ACB8QY17_9AGAM</name>
<gene>
    <name evidence="1" type="ORF">K488DRAFT_41669</name>
</gene>
<feature type="non-terminal residue" evidence="1">
    <location>
        <position position="1"/>
    </location>
</feature>
<organism evidence="1 2">
    <name type="scientific">Vararia minispora EC-137</name>
    <dbReference type="NCBI Taxonomy" id="1314806"/>
    <lineage>
        <taxon>Eukaryota</taxon>
        <taxon>Fungi</taxon>
        <taxon>Dikarya</taxon>
        <taxon>Basidiomycota</taxon>
        <taxon>Agaricomycotina</taxon>
        <taxon>Agaricomycetes</taxon>
        <taxon>Russulales</taxon>
        <taxon>Lachnocladiaceae</taxon>
        <taxon>Vararia</taxon>
    </lineage>
</organism>
<accession>A0ACB8QY17</accession>
<evidence type="ECO:0000313" key="1">
    <source>
        <dbReference type="EMBL" id="KAI0036246.1"/>
    </source>
</evidence>
<protein>
    <submittedName>
        <fullName evidence="1">Glycoside hydrolase superfamily</fullName>
    </submittedName>
</protein>
<dbReference type="Proteomes" id="UP000814128">
    <property type="component" value="Unassembled WGS sequence"/>
</dbReference>
<reference evidence="1" key="1">
    <citation type="submission" date="2021-02" db="EMBL/GenBank/DDBJ databases">
        <authorList>
            <consortium name="DOE Joint Genome Institute"/>
            <person name="Ahrendt S."/>
            <person name="Looney B.P."/>
            <person name="Miyauchi S."/>
            <person name="Morin E."/>
            <person name="Drula E."/>
            <person name="Courty P.E."/>
            <person name="Chicoki N."/>
            <person name="Fauchery L."/>
            <person name="Kohler A."/>
            <person name="Kuo A."/>
            <person name="Labutti K."/>
            <person name="Pangilinan J."/>
            <person name="Lipzen A."/>
            <person name="Riley R."/>
            <person name="Andreopoulos W."/>
            <person name="He G."/>
            <person name="Johnson J."/>
            <person name="Barry K.W."/>
            <person name="Grigoriev I.V."/>
            <person name="Nagy L."/>
            <person name="Hibbett D."/>
            <person name="Henrissat B."/>
            <person name="Matheny P.B."/>
            <person name="Labbe J."/>
            <person name="Martin F."/>
        </authorList>
    </citation>
    <scope>NUCLEOTIDE SEQUENCE</scope>
    <source>
        <strain evidence="1">EC-137</strain>
    </source>
</reference>
<proteinExistence type="predicted"/>
<keyword evidence="1" id="KW-0378">Hydrolase</keyword>
<reference evidence="1" key="2">
    <citation type="journal article" date="2022" name="New Phytol.">
        <title>Evolutionary transition to the ectomycorrhizal habit in the genomes of a hyperdiverse lineage of mushroom-forming fungi.</title>
        <authorList>
            <person name="Looney B."/>
            <person name="Miyauchi S."/>
            <person name="Morin E."/>
            <person name="Drula E."/>
            <person name="Courty P.E."/>
            <person name="Kohler A."/>
            <person name="Kuo A."/>
            <person name="LaButti K."/>
            <person name="Pangilinan J."/>
            <person name="Lipzen A."/>
            <person name="Riley R."/>
            <person name="Andreopoulos W."/>
            <person name="He G."/>
            <person name="Johnson J."/>
            <person name="Nolan M."/>
            <person name="Tritt A."/>
            <person name="Barry K.W."/>
            <person name="Grigoriev I.V."/>
            <person name="Nagy L.G."/>
            <person name="Hibbett D."/>
            <person name="Henrissat B."/>
            <person name="Matheny P.B."/>
            <person name="Labbe J."/>
            <person name="Martin F.M."/>
        </authorList>
    </citation>
    <scope>NUCLEOTIDE SEQUENCE</scope>
    <source>
        <strain evidence="1">EC-137</strain>
    </source>
</reference>
<keyword evidence="2" id="KW-1185">Reference proteome</keyword>
<evidence type="ECO:0000313" key="2">
    <source>
        <dbReference type="Proteomes" id="UP000814128"/>
    </source>
</evidence>